<dbReference type="Pfam" id="PF00135">
    <property type="entry name" value="COesterase"/>
    <property type="match status" value="2"/>
</dbReference>
<evidence type="ECO:0000256" key="1">
    <source>
        <dbReference type="ARBA" id="ARBA00005964"/>
    </source>
</evidence>
<dbReference type="InterPro" id="IPR002018">
    <property type="entry name" value="CarbesteraseB"/>
</dbReference>
<evidence type="ECO:0000256" key="6">
    <source>
        <dbReference type="RuleBase" id="RU361235"/>
    </source>
</evidence>
<gene>
    <name evidence="8" type="ORF">pipiens_006468</name>
</gene>
<dbReference type="InterPro" id="IPR019826">
    <property type="entry name" value="Carboxylesterase_B_AS"/>
</dbReference>
<comment type="similarity">
    <text evidence="1 6">Belongs to the type-B carboxylesterase/lipase family.</text>
</comment>
<dbReference type="PANTHER" id="PTHR11559">
    <property type="entry name" value="CARBOXYLESTERASE"/>
    <property type="match status" value="1"/>
</dbReference>
<keyword evidence="2" id="KW-0719">Serine esterase</keyword>
<name>A0ABD1DPC5_CULPP</name>
<evidence type="ECO:0000256" key="4">
    <source>
        <dbReference type="ARBA" id="ARBA00023157"/>
    </source>
</evidence>
<evidence type="ECO:0000259" key="7">
    <source>
        <dbReference type="Pfam" id="PF00135"/>
    </source>
</evidence>
<dbReference type="Proteomes" id="UP001562425">
    <property type="component" value="Unassembled WGS sequence"/>
</dbReference>
<feature type="domain" description="Carboxylesterase type B" evidence="7">
    <location>
        <begin position="325"/>
        <end position="483"/>
    </location>
</feature>
<keyword evidence="4" id="KW-1015">Disulfide bond</keyword>
<evidence type="ECO:0000256" key="3">
    <source>
        <dbReference type="ARBA" id="ARBA00022801"/>
    </source>
</evidence>
<evidence type="ECO:0000256" key="5">
    <source>
        <dbReference type="ARBA" id="ARBA00023180"/>
    </source>
</evidence>
<keyword evidence="9" id="KW-1185">Reference proteome</keyword>
<organism evidence="8 9">
    <name type="scientific">Culex pipiens pipiens</name>
    <name type="common">Northern house mosquito</name>
    <dbReference type="NCBI Taxonomy" id="38569"/>
    <lineage>
        <taxon>Eukaryota</taxon>
        <taxon>Metazoa</taxon>
        <taxon>Ecdysozoa</taxon>
        <taxon>Arthropoda</taxon>
        <taxon>Hexapoda</taxon>
        <taxon>Insecta</taxon>
        <taxon>Pterygota</taxon>
        <taxon>Neoptera</taxon>
        <taxon>Endopterygota</taxon>
        <taxon>Diptera</taxon>
        <taxon>Nematocera</taxon>
        <taxon>Culicoidea</taxon>
        <taxon>Culicidae</taxon>
        <taxon>Culicinae</taxon>
        <taxon>Culicini</taxon>
        <taxon>Culex</taxon>
        <taxon>Culex</taxon>
    </lineage>
</organism>
<dbReference type="AlphaFoldDB" id="A0ABD1DPC5"/>
<dbReference type="InterPro" id="IPR029058">
    <property type="entry name" value="AB_hydrolase_fold"/>
</dbReference>
<protein>
    <recommendedName>
        <fullName evidence="6">Carboxylic ester hydrolase</fullName>
        <ecNumber evidence="6">3.1.1.-</ecNumber>
    </recommendedName>
</protein>
<comment type="caution">
    <text evidence="8">The sequence shown here is derived from an EMBL/GenBank/DDBJ whole genome shotgun (WGS) entry which is preliminary data.</text>
</comment>
<proteinExistence type="inferred from homology"/>
<dbReference type="GO" id="GO:0052689">
    <property type="term" value="F:carboxylic ester hydrolase activity"/>
    <property type="evidence" value="ECO:0007669"/>
    <property type="project" value="UniProtKB-KW"/>
</dbReference>
<dbReference type="InterPro" id="IPR050309">
    <property type="entry name" value="Type-B_Carboxylest/Lipase"/>
</dbReference>
<dbReference type="PROSITE" id="PS00122">
    <property type="entry name" value="CARBOXYLESTERASE_B_1"/>
    <property type="match status" value="1"/>
</dbReference>
<keyword evidence="3 6" id="KW-0378">Hydrolase</keyword>
<keyword evidence="5" id="KW-0325">Glycoprotein</keyword>
<dbReference type="EMBL" id="JBEHCU010004456">
    <property type="protein sequence ID" value="KAL1401613.1"/>
    <property type="molecule type" value="Genomic_DNA"/>
</dbReference>
<evidence type="ECO:0000313" key="9">
    <source>
        <dbReference type="Proteomes" id="UP001562425"/>
    </source>
</evidence>
<evidence type="ECO:0000313" key="8">
    <source>
        <dbReference type="EMBL" id="KAL1401613.1"/>
    </source>
</evidence>
<reference evidence="8 9" key="1">
    <citation type="submission" date="2024-05" db="EMBL/GenBank/DDBJ databases">
        <title>Culex pipiens pipiens assembly and annotation.</title>
        <authorList>
            <person name="Alout H."/>
            <person name="Durand T."/>
        </authorList>
    </citation>
    <scope>NUCLEOTIDE SEQUENCE [LARGE SCALE GENOMIC DNA]</scope>
    <source>
        <strain evidence="8">HA-2024</strain>
        <tissue evidence="8">Whole body</tissue>
    </source>
</reference>
<sequence>MEDSFLQLSAGTIRGRKDTLPNGESYYFYKGIPYAQQPLGNLRFKPPVPLDKFAEDVLECGYERNSCHSLICVPPVVAVGEDCLHANVYTPLKPADVDQGRRLPVMVWIHGGAFNAGSGDSSWYCPRFLVQEGVVVVTFNYRIGPLGFLCLPSKGIYGNMGLKDQRLLLKWVHDNIGKFGGDPGNVTLFGESAGGASVHLHYLTESSRKYFHRAICQSGTAFNVWVEQQERDTKTRMLAQLLGCTGTSDGEVYETLMNASALDLTTHSEDCMSAYDRLCFRYFPFTPTVESDDSEEPFITECYVDALKKPFKTNIPLIKDQNLTVDNLGSFLNFMSDCSFIIPTYVASELHARFHQSAPQFCYRFNFVSELNFLKCMSQQGRFDFDGASHGDDIFYLFKDGGFVTPPVEAGTQADKLRNVMCRLWTNFAKCGDPTPPSDSELGFSWKPTVAAERDDFVMDALDLSAESIRMVEGPFRERIQFWRNLFAKYGGDILDMKYLK</sequence>
<dbReference type="SUPFAM" id="SSF53474">
    <property type="entry name" value="alpha/beta-Hydrolases"/>
    <property type="match status" value="1"/>
</dbReference>
<feature type="domain" description="Carboxylesterase type B" evidence="7">
    <location>
        <begin position="4"/>
        <end position="309"/>
    </location>
</feature>
<accession>A0ABD1DPC5</accession>
<dbReference type="EC" id="3.1.1.-" evidence="6"/>
<evidence type="ECO:0000256" key="2">
    <source>
        <dbReference type="ARBA" id="ARBA00022487"/>
    </source>
</evidence>
<dbReference type="Gene3D" id="3.40.50.1820">
    <property type="entry name" value="alpha/beta hydrolase"/>
    <property type="match status" value="2"/>
</dbReference>